<dbReference type="Pfam" id="PF07510">
    <property type="entry name" value="GmrSD_C"/>
    <property type="match status" value="1"/>
</dbReference>
<evidence type="ECO:0000313" key="4">
    <source>
        <dbReference type="Proteomes" id="UP000194948"/>
    </source>
</evidence>
<sequence>MKADTIKFFEFLEQKKTIFNIPVYQRNYEWSNEQCVQLFNDVEKIIQDDFSAKHFLGTIVYVDERGPKLSKYFNIIDGQQRITSFMLFMKAIADLSDDESLYDEILDDYLLNPRSEENNKIKLRSVEKDRFVFRKIIEKQEVEETSKVSENFNLFLTRIEESEYEPKEFFDALGMIEIVYIELNGNDESENPQVIFESINSTGLSLTASDLIRNFLLMGIDHGTQNRLYKDYWTKIEERIPTNQLSTFIRFYLTLKFGATVTERRVYEEYKRFFNNNHYTPETAIKELENYSKYYFWLNNEIIPKSTVNERIKRVNLMKATIVYPYLMQILKLGDDGIYTWNDVDEIFGTVESYLFRRSITDKRTNVLNKMFAALSREISMTNEKDRLIVELTNKKGTQIFPRDAEFVNSFQTVALYNRKNNLAKLVLMMLELYRTKEPISFESIQVEHIMPQTLTNDWKVSVKNANDVQIKYGDTIGNLTLTGYNSELSNKLFSEKSKMYQQSNITLTRELANEYDKWDAYTIEDRAKKLSEEALKIWKFPIQVQAEEQSSVSGEHFLDEDVNITGSKPKLLSIEDKDYKVDSWKKVLISFLDFVWEFDSQTFANLKRREVLKRLFSPADEVKNPGKLSNGEIVETNFSSETILSIIKIIATEYNIFDDISYTI</sequence>
<dbReference type="InterPro" id="IPR004919">
    <property type="entry name" value="GmrSD_N"/>
</dbReference>
<reference evidence="4" key="1">
    <citation type="submission" date="2017-05" db="EMBL/GenBank/DDBJ databases">
        <title>The Genome Sequence of EEnterococcus faecalis 9F2_4866.</title>
        <authorList>
            <consortium name="The Broad Institute Genomics Platform"/>
            <consortium name="The Broad Institute Genomic Center for Infectious Diseases"/>
            <person name="Earl A."/>
            <person name="Manson A."/>
            <person name="Schwartman J."/>
            <person name="Gilmore M."/>
            <person name="Abouelleil A."/>
            <person name="Cao P."/>
            <person name="Chapman S."/>
            <person name="Cusick C."/>
            <person name="Shea T."/>
            <person name="Young S."/>
            <person name="Neafsey D."/>
            <person name="Nusbaum C."/>
            <person name="Birren B."/>
        </authorList>
    </citation>
    <scope>NUCLEOTIDE SEQUENCE [LARGE SCALE GENOMIC DNA]</scope>
    <source>
        <strain evidence="4">7F3_DIV0205</strain>
    </source>
</reference>
<dbReference type="PANTHER" id="PTHR35149">
    <property type="entry name" value="SLL5132 PROTEIN"/>
    <property type="match status" value="1"/>
</dbReference>
<accession>A0AAQ3W6T9</accession>
<dbReference type="PANTHER" id="PTHR35149:SF2">
    <property type="entry name" value="DUF262 DOMAIN-CONTAINING PROTEIN"/>
    <property type="match status" value="1"/>
</dbReference>
<dbReference type="EMBL" id="CP147244">
    <property type="protein sequence ID" value="WYJ99196.1"/>
    <property type="molecule type" value="Genomic_DNA"/>
</dbReference>
<reference evidence="3 4" key="2">
    <citation type="submission" date="2024-03" db="EMBL/GenBank/DDBJ databases">
        <title>The Genome Sequence of Enterococcus sp. DIV0205d.</title>
        <authorList>
            <consortium name="The Broad Institute Genomics Platform"/>
            <consortium name="The Broad Institute Microbial Omics Core"/>
            <consortium name="The Broad Institute Genomic Center for Infectious Diseases"/>
            <person name="Earl A."/>
            <person name="Manson A."/>
            <person name="Gilmore M."/>
            <person name="Schwartman J."/>
            <person name="Shea T."/>
            <person name="Abouelleil A."/>
            <person name="Cao P."/>
            <person name="Chapman S."/>
            <person name="Cusick C."/>
            <person name="Young S."/>
            <person name="Neafsey D."/>
            <person name="Nusbaum C."/>
            <person name="Birren B."/>
        </authorList>
    </citation>
    <scope>NUCLEOTIDE SEQUENCE [LARGE SCALE GENOMIC DNA]</scope>
    <source>
        <strain evidence="3 4">7F3_DIV0205</strain>
    </source>
</reference>
<evidence type="ECO:0000313" key="3">
    <source>
        <dbReference type="EMBL" id="WYJ99196.1"/>
    </source>
</evidence>
<dbReference type="Pfam" id="PF03235">
    <property type="entry name" value="GmrSD_N"/>
    <property type="match status" value="1"/>
</dbReference>
<feature type="domain" description="GmrSD restriction endonucleases C-terminal" evidence="2">
    <location>
        <begin position="401"/>
        <end position="533"/>
    </location>
</feature>
<gene>
    <name evidence="3" type="ORF">A5821_000273</name>
</gene>
<keyword evidence="4" id="KW-1185">Reference proteome</keyword>
<dbReference type="Proteomes" id="UP000194948">
    <property type="component" value="Chromosome"/>
</dbReference>
<organism evidence="3 4">
    <name type="scientific">Candidatus Enterococcus palustris</name>
    <dbReference type="NCBI Taxonomy" id="1834189"/>
    <lineage>
        <taxon>Bacteria</taxon>
        <taxon>Bacillati</taxon>
        <taxon>Bacillota</taxon>
        <taxon>Bacilli</taxon>
        <taxon>Lactobacillales</taxon>
        <taxon>Enterococcaceae</taxon>
        <taxon>Enterococcus</taxon>
    </lineage>
</organism>
<protein>
    <recommendedName>
        <fullName evidence="5">DUF262 domain-containing protein</fullName>
    </recommendedName>
</protein>
<evidence type="ECO:0008006" key="5">
    <source>
        <dbReference type="Google" id="ProtNLM"/>
    </source>
</evidence>
<dbReference type="AlphaFoldDB" id="A0AAQ3W6T9"/>
<proteinExistence type="predicted"/>
<name>A0AAQ3W6T9_9ENTE</name>
<evidence type="ECO:0000259" key="1">
    <source>
        <dbReference type="Pfam" id="PF03235"/>
    </source>
</evidence>
<dbReference type="RefSeq" id="WP_086312680.1">
    <property type="nucleotide sequence ID" value="NZ_CP147244.1"/>
</dbReference>
<dbReference type="InterPro" id="IPR011089">
    <property type="entry name" value="GmrSD_C"/>
</dbReference>
<evidence type="ECO:0000259" key="2">
    <source>
        <dbReference type="Pfam" id="PF07510"/>
    </source>
</evidence>
<feature type="domain" description="GmrSD restriction endonucleases N-terminal" evidence="1">
    <location>
        <begin position="10"/>
        <end position="217"/>
    </location>
</feature>